<feature type="domain" description="Protein kinase" evidence="3">
    <location>
        <begin position="31"/>
        <end position="290"/>
    </location>
</feature>
<dbReference type="InterPro" id="IPR008271">
    <property type="entry name" value="Ser/Thr_kinase_AS"/>
</dbReference>
<evidence type="ECO:0000256" key="2">
    <source>
        <dbReference type="ARBA" id="ARBA00022840"/>
    </source>
</evidence>
<keyword evidence="1" id="KW-0547">Nucleotide-binding</keyword>
<sequence>MPEEESGPVEQPGISFLTKDGTTALAYEDFYEQKDRLASGSFGTVYVAEHRGTKEEYAVKVVDRSRLSEKDHDLVNREVGILKDCRDIQSIVRLIDFFESPSHYYVVQVYARGGDVFERLASTTIYSEKHGRDLAIHLLRAMQHLHKHKIAHRDLKPENLLLLDKKDDSTILVADFGFAKYVPDDLLRTRCGTPAFVAPELLVNDCRYDERVDMWSVGCLLYMLLGGYPPFQDKNHQGLFRKIRGADFTFHDAYWKNVSIPAKRLIANLLTTDPNYRISAKSAVDQSQWLKLRAAELEGNNLDSSLPEFKKFHSKRTLKGAASAVLWSVKATKMMSSRSLKASDLGAFGKSDDEKAKRVDDALFKASKSTVKFLDVYDLNEKLHKSSSAQIWACTHKETKDGFAVKIIPNTPGRKSVTGKSVSDAIHHELAVLKSCKHSHIIEIIDFFEDDDNFYLVMERMDGGDVFDRIIDKQKYTEKDARDLSRFLLEAVHLIHSKDIAHRDLKPQNILLKSKESNADIKLADFGFACRVHTPQSLTTRCGTPTYVAPEILKNIPYDQSSDMWSVGVILYVLLVGYPPFASENQNVLFQKIRTADFTFREAEWSGISDEAKNLIKNLLVVDPLQRWTAKIALNCDWFKADEKAMEGTDLSGGAAKKIRERKRRFFSVAKSIMWMKASSRRVVKQDEAPLDAREFKGDEKEATA</sequence>
<dbReference type="InterPro" id="IPR000719">
    <property type="entry name" value="Prot_kinase_dom"/>
</dbReference>
<dbReference type="SUPFAM" id="SSF56112">
    <property type="entry name" value="Protein kinase-like (PK-like)"/>
    <property type="match status" value="2"/>
</dbReference>
<feature type="domain" description="Protein kinase" evidence="3">
    <location>
        <begin position="377"/>
        <end position="639"/>
    </location>
</feature>
<dbReference type="SMART" id="SM00220">
    <property type="entry name" value="S_TKc"/>
    <property type="match status" value="2"/>
</dbReference>
<dbReference type="Gene3D" id="3.30.200.20">
    <property type="entry name" value="Phosphorylase Kinase, domain 1"/>
    <property type="match status" value="1"/>
</dbReference>
<keyword evidence="2" id="KW-0067">ATP-binding</keyword>
<dbReference type="FunFam" id="1.10.510.10:FF:000571">
    <property type="entry name" value="Maternal embryonic leucine zipper kinase"/>
    <property type="match status" value="2"/>
</dbReference>
<dbReference type="Pfam" id="PF00069">
    <property type="entry name" value="Pkinase"/>
    <property type="match status" value="2"/>
</dbReference>
<accession>A0A7S2Y4M6</accession>
<dbReference type="EMBL" id="HBHT01008227">
    <property type="protein sequence ID" value="CAD9951436.1"/>
    <property type="molecule type" value="Transcribed_RNA"/>
</dbReference>
<dbReference type="PANTHER" id="PTHR24347">
    <property type="entry name" value="SERINE/THREONINE-PROTEIN KINASE"/>
    <property type="match status" value="1"/>
</dbReference>
<protein>
    <recommendedName>
        <fullName evidence="3">Protein kinase domain-containing protein</fullName>
    </recommendedName>
</protein>
<evidence type="ECO:0000259" key="3">
    <source>
        <dbReference type="PROSITE" id="PS50011"/>
    </source>
</evidence>
<gene>
    <name evidence="4" type="ORF">APAL1065_LOCUS5508</name>
</gene>
<dbReference type="PROSITE" id="PS50011">
    <property type="entry name" value="PROTEIN_KINASE_DOM"/>
    <property type="match status" value="2"/>
</dbReference>
<name>A0A7S2Y4M6_9STRA</name>
<evidence type="ECO:0000313" key="4">
    <source>
        <dbReference type="EMBL" id="CAD9951436.1"/>
    </source>
</evidence>
<proteinExistence type="predicted"/>
<dbReference type="GO" id="GO:0005524">
    <property type="term" value="F:ATP binding"/>
    <property type="evidence" value="ECO:0007669"/>
    <property type="project" value="UniProtKB-KW"/>
</dbReference>
<dbReference type="PROSITE" id="PS00108">
    <property type="entry name" value="PROTEIN_KINASE_ST"/>
    <property type="match status" value="2"/>
</dbReference>
<organism evidence="4">
    <name type="scientific">Entomoneis paludosa</name>
    <dbReference type="NCBI Taxonomy" id="265537"/>
    <lineage>
        <taxon>Eukaryota</taxon>
        <taxon>Sar</taxon>
        <taxon>Stramenopiles</taxon>
        <taxon>Ochrophyta</taxon>
        <taxon>Bacillariophyta</taxon>
        <taxon>Bacillariophyceae</taxon>
        <taxon>Bacillariophycidae</taxon>
        <taxon>Entomoneidaceae</taxon>
        <taxon>Entomoneis</taxon>
    </lineage>
</organism>
<dbReference type="InterPro" id="IPR011009">
    <property type="entry name" value="Kinase-like_dom_sf"/>
</dbReference>
<dbReference type="GO" id="GO:0004672">
    <property type="term" value="F:protein kinase activity"/>
    <property type="evidence" value="ECO:0007669"/>
    <property type="project" value="InterPro"/>
</dbReference>
<dbReference type="AlphaFoldDB" id="A0A7S2Y4M6"/>
<reference evidence="4" key="1">
    <citation type="submission" date="2021-01" db="EMBL/GenBank/DDBJ databases">
        <authorList>
            <person name="Corre E."/>
            <person name="Pelletier E."/>
            <person name="Niang G."/>
            <person name="Scheremetjew M."/>
            <person name="Finn R."/>
            <person name="Kale V."/>
            <person name="Holt S."/>
            <person name="Cochrane G."/>
            <person name="Meng A."/>
            <person name="Brown T."/>
            <person name="Cohen L."/>
        </authorList>
    </citation>
    <scope>NUCLEOTIDE SEQUENCE</scope>
    <source>
        <strain evidence="4">CCMP125</strain>
    </source>
</reference>
<dbReference type="Gene3D" id="1.10.510.10">
    <property type="entry name" value="Transferase(Phosphotransferase) domain 1"/>
    <property type="match status" value="2"/>
</dbReference>
<dbReference type="CDD" id="cd05117">
    <property type="entry name" value="STKc_CAMK"/>
    <property type="match status" value="2"/>
</dbReference>
<evidence type="ECO:0000256" key="1">
    <source>
        <dbReference type="ARBA" id="ARBA00022741"/>
    </source>
</evidence>